<dbReference type="InterPro" id="IPR001789">
    <property type="entry name" value="Sig_transdc_resp-reg_receiver"/>
</dbReference>
<dbReference type="SMART" id="SM00850">
    <property type="entry name" value="LytTR"/>
    <property type="match status" value="1"/>
</dbReference>
<keyword evidence="1" id="KW-0963">Cytoplasm</keyword>
<feature type="modified residue" description="4-aspartylphosphate" evidence="5">
    <location>
        <position position="60"/>
    </location>
</feature>
<dbReference type="EMBL" id="FMXP01000012">
    <property type="protein sequence ID" value="SDB20915.1"/>
    <property type="molecule type" value="Genomic_DNA"/>
</dbReference>
<dbReference type="PANTHER" id="PTHR37299">
    <property type="entry name" value="TRANSCRIPTIONAL REGULATOR-RELATED"/>
    <property type="match status" value="1"/>
</dbReference>
<dbReference type="Proteomes" id="UP000182508">
    <property type="component" value="Unassembled WGS sequence"/>
</dbReference>
<dbReference type="Pfam" id="PF00072">
    <property type="entry name" value="Response_reg"/>
    <property type="match status" value="1"/>
</dbReference>
<dbReference type="Gene3D" id="3.40.50.2300">
    <property type="match status" value="1"/>
</dbReference>
<proteinExistence type="predicted"/>
<dbReference type="GO" id="GO:0000156">
    <property type="term" value="F:phosphorelay response regulator activity"/>
    <property type="evidence" value="ECO:0007669"/>
    <property type="project" value="InterPro"/>
</dbReference>
<name>A0A1G6BK04_9STRE</name>
<dbReference type="CDD" id="cd17533">
    <property type="entry name" value="REC_LytTR_AgrA-like"/>
    <property type="match status" value="1"/>
</dbReference>
<keyword evidence="5" id="KW-0597">Phosphoprotein</keyword>
<evidence type="ECO:0000256" key="5">
    <source>
        <dbReference type="PROSITE-ProRule" id="PRU00169"/>
    </source>
</evidence>
<dbReference type="RefSeq" id="WP_074485934.1">
    <property type="nucleotide sequence ID" value="NZ_FMXP01000012.1"/>
</dbReference>
<evidence type="ECO:0000313" key="8">
    <source>
        <dbReference type="EMBL" id="SDB20915.1"/>
    </source>
</evidence>
<keyword evidence="9" id="KW-1185">Reference proteome</keyword>
<dbReference type="InterPro" id="IPR011006">
    <property type="entry name" value="CheY-like_superfamily"/>
</dbReference>
<feature type="domain" description="HTH LytTR-type" evidence="7">
    <location>
        <begin position="143"/>
        <end position="244"/>
    </location>
</feature>
<gene>
    <name evidence="8" type="ORF">SAMN02910293_01071</name>
</gene>
<evidence type="ECO:0000259" key="7">
    <source>
        <dbReference type="PROSITE" id="PS50930"/>
    </source>
</evidence>
<comment type="function">
    <text evidence="4">Required for high-level post-exponential phase expression of a series of secreted proteins.</text>
</comment>
<dbReference type="PANTHER" id="PTHR37299:SF3">
    <property type="entry name" value="STAGE 0 SPORULATION PROTEIN A HOMOLOG"/>
    <property type="match status" value="1"/>
</dbReference>
<sequence length="244" mass="28138">MLNIFILEDDFLQQTRLEEAIMACTEDGLVRYKRLEIFGKPQQLLDAITEAGNHQFFFLDIEIKGEEKKGMEIAREIRTKDPNATIVFVTTHSEFMPLTYKYRVAAMDFIDKGLSDADYKEAVSDVLSHAYQNIDHTVAEDAFVFKNEHSHVQVPFSDILYFETSPTVHKVILTTKKGHMEFYGKVSEIAKSDDRLYQSHRAYVVNPENVTRLDKTTNTVYFEGDESCFVSRMKVKGLIERIGK</sequence>
<accession>A0A1G6BK04</accession>
<reference evidence="8 9" key="1">
    <citation type="submission" date="2016-10" db="EMBL/GenBank/DDBJ databases">
        <authorList>
            <person name="de Groot N.N."/>
        </authorList>
    </citation>
    <scope>NUCLEOTIDE SEQUENCE [LARGE SCALE GENOMIC DNA]</scope>
    <source>
        <strain evidence="8 9">A-4</strain>
    </source>
</reference>
<evidence type="ECO:0000256" key="2">
    <source>
        <dbReference type="ARBA" id="ARBA00023012"/>
    </source>
</evidence>
<dbReference type="InterPro" id="IPR046947">
    <property type="entry name" value="LytR-like"/>
</dbReference>
<keyword evidence="2" id="KW-0902">Two-component regulatory system</keyword>
<organism evidence="8 9">
    <name type="scientific">Streptococcus henryi</name>
    <dbReference type="NCBI Taxonomy" id="439219"/>
    <lineage>
        <taxon>Bacteria</taxon>
        <taxon>Bacillati</taxon>
        <taxon>Bacillota</taxon>
        <taxon>Bacilli</taxon>
        <taxon>Lactobacillales</taxon>
        <taxon>Streptococcaceae</taxon>
        <taxon>Streptococcus</taxon>
    </lineage>
</organism>
<keyword evidence="3" id="KW-0010">Activator</keyword>
<dbReference type="PROSITE" id="PS50930">
    <property type="entry name" value="HTH_LYTTR"/>
    <property type="match status" value="1"/>
</dbReference>
<dbReference type="Pfam" id="PF04397">
    <property type="entry name" value="LytTR"/>
    <property type="match status" value="1"/>
</dbReference>
<dbReference type="PROSITE" id="PS50110">
    <property type="entry name" value="RESPONSE_REGULATORY"/>
    <property type="match status" value="1"/>
</dbReference>
<dbReference type="AlphaFoldDB" id="A0A1G6BK04"/>
<dbReference type="SMART" id="SM00448">
    <property type="entry name" value="REC"/>
    <property type="match status" value="1"/>
</dbReference>
<evidence type="ECO:0000256" key="3">
    <source>
        <dbReference type="ARBA" id="ARBA00023159"/>
    </source>
</evidence>
<protein>
    <submittedName>
        <fullName evidence="8">Two component transcriptional regulator, LytTR family</fullName>
    </submittedName>
</protein>
<feature type="domain" description="Response regulatory" evidence="6">
    <location>
        <begin position="3"/>
        <end position="127"/>
    </location>
</feature>
<dbReference type="Gene3D" id="2.40.50.1020">
    <property type="entry name" value="LytTr DNA-binding domain"/>
    <property type="match status" value="1"/>
</dbReference>
<dbReference type="InterPro" id="IPR007492">
    <property type="entry name" value="LytTR_DNA-bd_dom"/>
</dbReference>
<evidence type="ECO:0000313" key="9">
    <source>
        <dbReference type="Proteomes" id="UP000182508"/>
    </source>
</evidence>
<evidence type="ECO:0000259" key="6">
    <source>
        <dbReference type="PROSITE" id="PS50110"/>
    </source>
</evidence>
<dbReference type="GO" id="GO:0003677">
    <property type="term" value="F:DNA binding"/>
    <property type="evidence" value="ECO:0007669"/>
    <property type="project" value="InterPro"/>
</dbReference>
<evidence type="ECO:0000256" key="1">
    <source>
        <dbReference type="ARBA" id="ARBA00022490"/>
    </source>
</evidence>
<dbReference type="SUPFAM" id="SSF52172">
    <property type="entry name" value="CheY-like"/>
    <property type="match status" value="1"/>
</dbReference>
<evidence type="ECO:0000256" key="4">
    <source>
        <dbReference type="ARBA" id="ARBA00037164"/>
    </source>
</evidence>
<dbReference type="STRING" id="439219.SAMN02910293_01071"/>